<evidence type="ECO:0000313" key="1">
    <source>
        <dbReference type="EMBL" id="SDD27002.1"/>
    </source>
</evidence>
<accession>A0A1G6TCY9</accession>
<dbReference type="PROSITE" id="PS51318">
    <property type="entry name" value="TAT"/>
    <property type="match status" value="1"/>
</dbReference>
<dbReference type="InterPro" id="IPR006311">
    <property type="entry name" value="TAT_signal"/>
</dbReference>
<keyword evidence="2" id="KW-1185">Reference proteome</keyword>
<name>A0A1G6TCY9_9GAMM</name>
<dbReference type="AlphaFoldDB" id="A0A1G6TCY9"/>
<proteinExistence type="predicted"/>
<protein>
    <submittedName>
        <fullName evidence="1">Uncharacterized protein</fullName>
    </submittedName>
</protein>
<reference evidence="2" key="1">
    <citation type="submission" date="2016-10" db="EMBL/GenBank/DDBJ databases">
        <authorList>
            <person name="Varghese N."/>
            <person name="Submissions S."/>
        </authorList>
    </citation>
    <scope>NUCLEOTIDE SEQUENCE [LARGE SCALE GENOMIC DNA]</scope>
    <source>
        <strain evidence="2">DSM 26382</strain>
    </source>
</reference>
<dbReference type="Proteomes" id="UP000199467">
    <property type="component" value="Unassembled WGS sequence"/>
</dbReference>
<organism evidence="1 2">
    <name type="scientific">Ectopseudomonas chengduensis</name>
    <dbReference type="NCBI Taxonomy" id="489632"/>
    <lineage>
        <taxon>Bacteria</taxon>
        <taxon>Pseudomonadati</taxon>
        <taxon>Pseudomonadota</taxon>
        <taxon>Gammaproteobacteria</taxon>
        <taxon>Pseudomonadales</taxon>
        <taxon>Pseudomonadaceae</taxon>
        <taxon>Ectopseudomonas</taxon>
    </lineage>
</organism>
<sequence>MNDTTLHAPQLSRRSLLKVGLLGTALLGTAGLTATLSGCSASTPASGYLILRSSDLPFLRALIPVMLDGAVTAQQMPQAVDGTLKSLDTSLAHLSPEMRGLTVQLFDVLALPVTRGPLTGVWGSWDKASGDDVRQFLTRWQNSSLSLLRMGHASLLQLVMMAWYSRQEAWAHCGYPGPPTV</sequence>
<evidence type="ECO:0000313" key="2">
    <source>
        <dbReference type="Proteomes" id="UP000199467"/>
    </source>
</evidence>
<gene>
    <name evidence="1" type="ORF">SAMN05216576_113159</name>
</gene>
<dbReference type="RefSeq" id="WP_090337290.1">
    <property type="nucleotide sequence ID" value="NZ_FMZQ01000013.1"/>
</dbReference>
<dbReference type="EMBL" id="FMZQ01000013">
    <property type="protein sequence ID" value="SDD27002.1"/>
    <property type="molecule type" value="Genomic_DNA"/>
</dbReference>